<proteinExistence type="predicted"/>
<sequence>MSEPAARPSDPYANYSTAASLGYTDPDAECAQAEAERRRIQGIVGTWEVIASPTPPLVASEEEEQREDVKPETGQKRPAGAVPDDDDDVRRFRLKRRTIGAGLGEIYDPAGGEGGGKEENASGAILSEGVSAGEVGADVVAPAGASQRPKWSARGWRRPRESGGGGAQSDEAAGEGGQGDVKQEAEEAEPSLALQVREESLTALLDAPIRRESTEPVKSEEPGGPVKTEESAESSVKIEEPSPVPAMEAPPAGGSLFRKRKLPAGGAARGRRT</sequence>
<evidence type="ECO:0000313" key="3">
    <source>
        <dbReference type="Proteomes" id="UP000218811"/>
    </source>
</evidence>
<name>A0A2H3JIW1_WOLCO</name>
<feature type="region of interest" description="Disordered" evidence="1">
    <location>
        <begin position="102"/>
        <end position="125"/>
    </location>
</feature>
<feature type="compositionally biased region" description="Basic and acidic residues" evidence="1">
    <location>
        <begin position="208"/>
        <end position="221"/>
    </location>
</feature>
<dbReference type="AlphaFoldDB" id="A0A2H3JIW1"/>
<dbReference type="STRING" id="742152.A0A2H3JIW1"/>
<evidence type="ECO:0000313" key="2">
    <source>
        <dbReference type="EMBL" id="PCH35927.1"/>
    </source>
</evidence>
<feature type="region of interest" description="Disordered" evidence="1">
    <location>
        <begin position="51"/>
        <end position="90"/>
    </location>
</feature>
<protein>
    <submittedName>
        <fullName evidence="2">Uncharacterized protein</fullName>
    </submittedName>
</protein>
<organism evidence="2 3">
    <name type="scientific">Wolfiporia cocos (strain MD-104)</name>
    <name type="common">Brown rot fungus</name>
    <dbReference type="NCBI Taxonomy" id="742152"/>
    <lineage>
        <taxon>Eukaryota</taxon>
        <taxon>Fungi</taxon>
        <taxon>Dikarya</taxon>
        <taxon>Basidiomycota</taxon>
        <taxon>Agaricomycotina</taxon>
        <taxon>Agaricomycetes</taxon>
        <taxon>Polyporales</taxon>
        <taxon>Phaeolaceae</taxon>
        <taxon>Wolfiporia</taxon>
    </lineage>
</organism>
<dbReference type="EMBL" id="KB467865">
    <property type="protein sequence ID" value="PCH35927.1"/>
    <property type="molecule type" value="Genomic_DNA"/>
</dbReference>
<keyword evidence="3" id="KW-1185">Reference proteome</keyword>
<dbReference type="Proteomes" id="UP000218811">
    <property type="component" value="Unassembled WGS sequence"/>
</dbReference>
<accession>A0A2H3JIW1</accession>
<feature type="region of interest" description="Disordered" evidence="1">
    <location>
        <begin position="137"/>
        <end position="273"/>
    </location>
</feature>
<feature type="region of interest" description="Disordered" evidence="1">
    <location>
        <begin position="1"/>
        <end position="24"/>
    </location>
</feature>
<reference evidence="2 3" key="1">
    <citation type="journal article" date="2012" name="Science">
        <title>The Paleozoic origin of enzymatic lignin decomposition reconstructed from 31 fungal genomes.</title>
        <authorList>
            <person name="Floudas D."/>
            <person name="Binder M."/>
            <person name="Riley R."/>
            <person name="Barry K."/>
            <person name="Blanchette R.A."/>
            <person name="Henrissat B."/>
            <person name="Martinez A.T."/>
            <person name="Otillar R."/>
            <person name="Spatafora J.W."/>
            <person name="Yadav J.S."/>
            <person name="Aerts A."/>
            <person name="Benoit I."/>
            <person name="Boyd A."/>
            <person name="Carlson A."/>
            <person name="Copeland A."/>
            <person name="Coutinho P.M."/>
            <person name="de Vries R.P."/>
            <person name="Ferreira P."/>
            <person name="Findley K."/>
            <person name="Foster B."/>
            <person name="Gaskell J."/>
            <person name="Glotzer D."/>
            <person name="Gorecki P."/>
            <person name="Heitman J."/>
            <person name="Hesse C."/>
            <person name="Hori C."/>
            <person name="Igarashi K."/>
            <person name="Jurgens J.A."/>
            <person name="Kallen N."/>
            <person name="Kersten P."/>
            <person name="Kohler A."/>
            <person name="Kuees U."/>
            <person name="Kumar T.K.A."/>
            <person name="Kuo A."/>
            <person name="LaButti K."/>
            <person name="Larrondo L.F."/>
            <person name="Lindquist E."/>
            <person name="Ling A."/>
            <person name="Lombard V."/>
            <person name="Lucas S."/>
            <person name="Lundell T."/>
            <person name="Martin R."/>
            <person name="McLaughlin D.J."/>
            <person name="Morgenstern I."/>
            <person name="Morin E."/>
            <person name="Murat C."/>
            <person name="Nagy L.G."/>
            <person name="Nolan M."/>
            <person name="Ohm R.A."/>
            <person name="Patyshakuliyeva A."/>
            <person name="Rokas A."/>
            <person name="Ruiz-Duenas F.J."/>
            <person name="Sabat G."/>
            <person name="Salamov A."/>
            <person name="Samejima M."/>
            <person name="Schmutz J."/>
            <person name="Slot J.C."/>
            <person name="St John F."/>
            <person name="Stenlid J."/>
            <person name="Sun H."/>
            <person name="Sun S."/>
            <person name="Syed K."/>
            <person name="Tsang A."/>
            <person name="Wiebenga A."/>
            <person name="Young D."/>
            <person name="Pisabarro A."/>
            <person name="Eastwood D.C."/>
            <person name="Martin F."/>
            <person name="Cullen D."/>
            <person name="Grigoriev I.V."/>
            <person name="Hibbett D.S."/>
        </authorList>
    </citation>
    <scope>NUCLEOTIDE SEQUENCE [LARGE SCALE GENOMIC DNA]</scope>
    <source>
        <strain evidence="2 3">MD-104</strain>
    </source>
</reference>
<evidence type="ECO:0000256" key="1">
    <source>
        <dbReference type="SAM" id="MobiDB-lite"/>
    </source>
</evidence>
<dbReference type="OMA" id="EWQIVEN"/>
<gene>
    <name evidence="2" type="ORF">WOLCODRAFT_20225</name>
</gene>